<evidence type="ECO:0000256" key="9">
    <source>
        <dbReference type="ARBA" id="ARBA00023140"/>
    </source>
</evidence>
<evidence type="ECO:0000256" key="12">
    <source>
        <dbReference type="PIRSR" id="PIRSR000168-2"/>
    </source>
</evidence>
<evidence type="ECO:0000259" key="14">
    <source>
        <dbReference type="Pfam" id="PF14749"/>
    </source>
</evidence>
<keyword evidence="9" id="KW-0576">Peroxisome</keyword>
<dbReference type="Pfam" id="PF14749">
    <property type="entry name" value="Acyl-CoA_ox_N"/>
    <property type="match status" value="1"/>
</dbReference>
<evidence type="ECO:0000256" key="6">
    <source>
        <dbReference type="ARBA" id="ARBA00022832"/>
    </source>
</evidence>
<dbReference type="EMBL" id="ML977597">
    <property type="protein sequence ID" value="KAF1999234.1"/>
    <property type="molecule type" value="Genomic_DNA"/>
</dbReference>
<dbReference type="GO" id="GO:0003997">
    <property type="term" value="F:acyl-CoA oxidase activity"/>
    <property type="evidence" value="ECO:0007669"/>
    <property type="project" value="InterPro"/>
</dbReference>
<keyword evidence="6" id="KW-0276">Fatty acid metabolism</keyword>
<proteinExistence type="inferred from homology"/>
<feature type="active site" description="Proton acceptor" evidence="11">
    <location>
        <position position="440"/>
    </location>
</feature>
<feature type="domain" description="Acyl-coenzyme A oxidase N-terminal" evidence="14">
    <location>
        <begin position="32"/>
        <end position="150"/>
    </location>
</feature>
<keyword evidence="4 10" id="KW-0285">Flavoprotein</keyword>
<dbReference type="InterPro" id="IPR037069">
    <property type="entry name" value="AcylCoA_DH/ox_N_sf"/>
</dbReference>
<protein>
    <recommendedName>
        <fullName evidence="10">Acyl-coenzyme A oxidase</fullName>
    </recommendedName>
</protein>
<dbReference type="GO" id="GO:0055088">
    <property type="term" value="P:lipid homeostasis"/>
    <property type="evidence" value="ECO:0007669"/>
    <property type="project" value="TreeGrafter"/>
</dbReference>
<evidence type="ECO:0000256" key="4">
    <source>
        <dbReference type="ARBA" id="ARBA00022630"/>
    </source>
</evidence>
<sequence>MALDMRTPNPVTANRQRTLMSSARTSASFDSFELTCMIYGSAHIVKDRRAAFERVETILGTRDTSVLPSNYAYTSREDLYMQGLTWGKAAIEDSIQYQHPFFDNSTPQNSLANSSPFGMTRAMVELGIQLCASEEQKRQWLPLFRTGKMIGAYCQTELGHGTFVRGLETTATWDPDTDEFVIHSPTLSSTKFWPGALGFSCTHALVMAQLVVQSKTYGPHLFMVQLRSLEDGTPLPGITLGDIGPKMSYNTTCNGFATFDQVHISRKAMLMGHAKVTSDGSYSGSPNSKLIYLTMLKVRTTVVKSAASQLAEAVTIATRYSVVREQGAGAESSHSIEKTIMWYKSQHFRILTIIAKAYAILFASRTLDAAYEGSREEQQEGAFTSLPYVHGLASGIKAWSTQIAADGAEDARKCCGGQGYLSISGLPDKVAAITALATLEGENYALWQQLGRYLFKCLDRIAENEDLDPRMQYLADGYIRHLDGINTLQYISRPCTATGHEFLDLDVQLSIYRHTALRLILAAHTALYTSEKPYAEAWNDNLMLTIAAARAHNQYTVVSSFISHINSLPSTTSPALKTVLSYLSALFALSEIINPQSINAISYVEDNHLSHAQLDSIRDVVNGLLEQLLPESVALTDAWDFTDASLCSAIGMADGDVYETVMEWVKQLPINRKAWDEDGGVFQPGWREMVAPVLKGKL</sequence>
<dbReference type="InterPro" id="IPR036250">
    <property type="entry name" value="AcylCo_DH-like_C"/>
</dbReference>
<evidence type="ECO:0000256" key="10">
    <source>
        <dbReference type="PIRNR" id="PIRNR000168"/>
    </source>
</evidence>
<name>A0A6A5WEB3_9PLEO</name>
<keyword evidence="17" id="KW-1185">Reference proteome</keyword>
<dbReference type="Gene3D" id="1.10.540.10">
    <property type="entry name" value="Acyl-CoA dehydrogenase/oxidase, N-terminal domain"/>
    <property type="match status" value="1"/>
</dbReference>
<dbReference type="AlphaFoldDB" id="A0A6A5WEB3"/>
<feature type="binding site" evidence="12">
    <location>
        <position position="156"/>
    </location>
    <ligand>
        <name>FAD</name>
        <dbReference type="ChEBI" id="CHEBI:57692"/>
    </ligand>
</feature>
<dbReference type="FunFam" id="2.40.110.10:FF:000003">
    <property type="entry name" value="Acyl-coenzyme A oxidase"/>
    <property type="match status" value="1"/>
</dbReference>
<comment type="subcellular location">
    <subcellularLocation>
        <location evidence="2">Peroxisome</location>
    </subcellularLocation>
</comment>
<dbReference type="InterPro" id="IPR046373">
    <property type="entry name" value="Acyl-CoA_Oxase/DH_mid-dom_sf"/>
</dbReference>
<dbReference type="SUPFAM" id="SSF56645">
    <property type="entry name" value="Acyl-CoA dehydrogenase NM domain-like"/>
    <property type="match status" value="1"/>
</dbReference>
<evidence type="ECO:0000256" key="7">
    <source>
        <dbReference type="ARBA" id="ARBA00023002"/>
    </source>
</evidence>
<dbReference type="InterPro" id="IPR029320">
    <property type="entry name" value="Acyl-CoA_ox_N"/>
</dbReference>
<dbReference type="GO" id="GO:0071949">
    <property type="term" value="F:FAD binding"/>
    <property type="evidence" value="ECO:0007669"/>
    <property type="project" value="InterPro"/>
</dbReference>
<dbReference type="InterPro" id="IPR055060">
    <property type="entry name" value="ACOX_C_alpha1"/>
</dbReference>
<evidence type="ECO:0000259" key="15">
    <source>
        <dbReference type="Pfam" id="PF22924"/>
    </source>
</evidence>
<accession>A0A6A5WEB3</accession>
<comment type="similarity">
    <text evidence="3 10">Belongs to the acyl-CoA oxidase family.</text>
</comment>
<evidence type="ECO:0000313" key="17">
    <source>
        <dbReference type="Proteomes" id="UP000799779"/>
    </source>
</evidence>
<dbReference type="Pfam" id="PF01756">
    <property type="entry name" value="ACOX"/>
    <property type="match status" value="1"/>
</dbReference>
<keyword evidence="5 10" id="KW-0274">FAD</keyword>
<dbReference type="UniPathway" id="UPA00661"/>
<dbReference type="PANTHER" id="PTHR10909">
    <property type="entry name" value="ELECTRON TRANSPORT OXIDOREDUCTASE"/>
    <property type="match status" value="1"/>
</dbReference>
<feature type="binding site" evidence="12">
    <location>
        <position position="195"/>
    </location>
    <ligand>
        <name>FAD</name>
        <dbReference type="ChEBI" id="CHEBI:57692"/>
    </ligand>
</feature>
<dbReference type="Gene3D" id="1.20.140.10">
    <property type="entry name" value="Butyryl-CoA Dehydrogenase, subunit A, domain 3"/>
    <property type="match status" value="2"/>
</dbReference>
<dbReference type="Proteomes" id="UP000799779">
    <property type="component" value="Unassembled WGS sequence"/>
</dbReference>
<evidence type="ECO:0000256" key="1">
    <source>
        <dbReference type="ARBA" id="ARBA00001974"/>
    </source>
</evidence>
<evidence type="ECO:0000256" key="5">
    <source>
        <dbReference type="ARBA" id="ARBA00022827"/>
    </source>
</evidence>
<dbReference type="SUPFAM" id="SSF47203">
    <property type="entry name" value="Acyl-CoA dehydrogenase C-terminal domain-like"/>
    <property type="match status" value="2"/>
</dbReference>
<dbReference type="Pfam" id="PF22924">
    <property type="entry name" value="ACOX_C_alpha1"/>
    <property type="match status" value="1"/>
</dbReference>
<organism evidence="16 17">
    <name type="scientific">Amniculicola lignicola CBS 123094</name>
    <dbReference type="NCBI Taxonomy" id="1392246"/>
    <lineage>
        <taxon>Eukaryota</taxon>
        <taxon>Fungi</taxon>
        <taxon>Dikarya</taxon>
        <taxon>Ascomycota</taxon>
        <taxon>Pezizomycotina</taxon>
        <taxon>Dothideomycetes</taxon>
        <taxon>Pleosporomycetidae</taxon>
        <taxon>Pleosporales</taxon>
        <taxon>Amniculicolaceae</taxon>
        <taxon>Amniculicola</taxon>
    </lineage>
</organism>
<evidence type="ECO:0000256" key="11">
    <source>
        <dbReference type="PIRSR" id="PIRSR000168-1"/>
    </source>
</evidence>
<evidence type="ECO:0000259" key="13">
    <source>
        <dbReference type="Pfam" id="PF01756"/>
    </source>
</evidence>
<dbReference type="OrthoDB" id="538336at2759"/>
<dbReference type="InterPro" id="IPR012258">
    <property type="entry name" value="Acyl-CoA_oxidase"/>
</dbReference>
<dbReference type="GO" id="GO:0005777">
    <property type="term" value="C:peroxisome"/>
    <property type="evidence" value="ECO:0007669"/>
    <property type="project" value="UniProtKB-SubCell"/>
</dbReference>
<keyword evidence="7" id="KW-0560">Oxidoreductase</keyword>
<evidence type="ECO:0000256" key="8">
    <source>
        <dbReference type="ARBA" id="ARBA00023098"/>
    </source>
</evidence>
<gene>
    <name evidence="16" type="ORF">P154DRAFT_232113</name>
</gene>
<dbReference type="PANTHER" id="PTHR10909:SF250">
    <property type="entry name" value="PEROXISOMAL ACYL-COENZYME A OXIDASE 1"/>
    <property type="match status" value="1"/>
</dbReference>
<dbReference type="InterPro" id="IPR009100">
    <property type="entry name" value="AcylCoA_DH/oxidase_NM_dom_sf"/>
</dbReference>
<evidence type="ECO:0000256" key="3">
    <source>
        <dbReference type="ARBA" id="ARBA00006288"/>
    </source>
</evidence>
<dbReference type="PIRSF" id="PIRSF000168">
    <property type="entry name" value="Acyl-CoA_oxidase"/>
    <property type="match status" value="1"/>
</dbReference>
<feature type="domain" description="Acyl-CoA oxidase C-alpha1" evidence="15">
    <location>
        <begin position="292"/>
        <end position="454"/>
    </location>
</feature>
<dbReference type="GO" id="GO:0033540">
    <property type="term" value="P:fatty acid beta-oxidation using acyl-CoA oxidase"/>
    <property type="evidence" value="ECO:0007669"/>
    <property type="project" value="UniProtKB-UniPathway"/>
</dbReference>
<dbReference type="Gene3D" id="2.40.110.10">
    <property type="entry name" value="Butyryl-CoA Dehydrogenase, subunit A, domain 2"/>
    <property type="match status" value="1"/>
</dbReference>
<reference evidence="16" key="1">
    <citation type="journal article" date="2020" name="Stud. Mycol.">
        <title>101 Dothideomycetes genomes: a test case for predicting lifestyles and emergence of pathogens.</title>
        <authorList>
            <person name="Haridas S."/>
            <person name="Albert R."/>
            <person name="Binder M."/>
            <person name="Bloem J."/>
            <person name="Labutti K."/>
            <person name="Salamov A."/>
            <person name="Andreopoulos B."/>
            <person name="Baker S."/>
            <person name="Barry K."/>
            <person name="Bills G."/>
            <person name="Bluhm B."/>
            <person name="Cannon C."/>
            <person name="Castanera R."/>
            <person name="Culley D."/>
            <person name="Daum C."/>
            <person name="Ezra D."/>
            <person name="Gonzalez J."/>
            <person name="Henrissat B."/>
            <person name="Kuo A."/>
            <person name="Liang C."/>
            <person name="Lipzen A."/>
            <person name="Lutzoni F."/>
            <person name="Magnuson J."/>
            <person name="Mondo S."/>
            <person name="Nolan M."/>
            <person name="Ohm R."/>
            <person name="Pangilinan J."/>
            <person name="Park H.-J."/>
            <person name="Ramirez L."/>
            <person name="Alfaro M."/>
            <person name="Sun H."/>
            <person name="Tritt A."/>
            <person name="Yoshinaga Y."/>
            <person name="Zwiers L.-H."/>
            <person name="Turgeon B."/>
            <person name="Goodwin S."/>
            <person name="Spatafora J."/>
            <person name="Crous P."/>
            <person name="Grigoriev I."/>
        </authorList>
    </citation>
    <scope>NUCLEOTIDE SEQUENCE</scope>
    <source>
        <strain evidence="16">CBS 123094</strain>
    </source>
</reference>
<dbReference type="FunFam" id="1.20.140.10:FF:000007">
    <property type="entry name" value="Acyl-coenzyme A oxidase"/>
    <property type="match status" value="1"/>
</dbReference>
<comment type="cofactor">
    <cofactor evidence="1">
        <name>FAD</name>
        <dbReference type="ChEBI" id="CHEBI:57692"/>
    </cofactor>
</comment>
<evidence type="ECO:0000313" key="16">
    <source>
        <dbReference type="EMBL" id="KAF1999234.1"/>
    </source>
</evidence>
<keyword evidence="8" id="KW-0443">Lipid metabolism</keyword>
<feature type="domain" description="Acyl-CoA oxidase C-terminal" evidence="13">
    <location>
        <begin position="504"/>
        <end position="694"/>
    </location>
</feature>
<dbReference type="InterPro" id="IPR002655">
    <property type="entry name" value="Acyl-CoA_oxidase_C"/>
</dbReference>
<evidence type="ECO:0000256" key="2">
    <source>
        <dbReference type="ARBA" id="ARBA00004275"/>
    </source>
</evidence>
<dbReference type="GO" id="GO:0005504">
    <property type="term" value="F:fatty acid binding"/>
    <property type="evidence" value="ECO:0007669"/>
    <property type="project" value="TreeGrafter"/>
</dbReference>